<evidence type="ECO:0000256" key="2">
    <source>
        <dbReference type="ARBA" id="ARBA00022801"/>
    </source>
</evidence>
<feature type="region of interest" description="Disordered" evidence="5">
    <location>
        <begin position="433"/>
        <end position="541"/>
    </location>
</feature>
<dbReference type="Gene3D" id="1.20.58.420">
    <property type="entry name" value="AHSP"/>
    <property type="match status" value="1"/>
</dbReference>
<comment type="similarity">
    <text evidence="4">Belongs to the TRAFAC class dynamin-like GTPase superfamily. GB1/RHD3 GTPase family.</text>
</comment>
<dbReference type="SUPFAM" id="SSF52540">
    <property type="entry name" value="P-loop containing nucleoside triphosphate hydrolases"/>
    <property type="match status" value="1"/>
</dbReference>
<proteinExistence type="inferred from homology"/>
<protein>
    <recommendedName>
        <fullName evidence="6">GB1/RHD3-type G domain-containing protein</fullName>
    </recommendedName>
</protein>
<dbReference type="Proteomes" id="UP001328107">
    <property type="component" value="Unassembled WGS sequence"/>
</dbReference>
<dbReference type="GO" id="GO:0005525">
    <property type="term" value="F:GTP binding"/>
    <property type="evidence" value="ECO:0007669"/>
    <property type="project" value="UniProtKB-KW"/>
</dbReference>
<keyword evidence="1" id="KW-0547">Nucleotide-binding</keyword>
<evidence type="ECO:0000256" key="1">
    <source>
        <dbReference type="ARBA" id="ARBA00022741"/>
    </source>
</evidence>
<dbReference type="InterPro" id="IPR027417">
    <property type="entry name" value="P-loop_NTPase"/>
</dbReference>
<feature type="non-terminal residue" evidence="7">
    <location>
        <position position="541"/>
    </location>
</feature>
<sequence length="541" mass="63215">MAYLTTRARMSSSFSLEVVMNQTAVQIVKKVDGTYVLDKAALHGILQQNNILTQKVAVLTVAGAFRKGKSFFLSNCVRYLQCQKDGSDWMEPTAVISGFEWKQSRDSVTEGILMWPEAFMTEDENGEVAILLMDTEGAFDHKSSMTQCATIFALSALISSVLVCNVMQDIQEDTLNNLQFFASYGTYALEKTDNNSPFQSLLFLIRDWQNDDEYGMEAGERLLEEKFKLHSSCAPFMQQLRKDIKRSFSDMHCFLLPSPGSKIIKGSEGTVTVDDMDEDFREGLCDLIPQIFDTLITPKNIGRMEITGVDFLSFFEAYAKLFASGDVPEPKTIHDATVEATHQSALKASMEFYTTEMNRSFSQISDRQFFEESKLQSMHSEAMNAAIKTFHDAKKMGNLPQYLEMLVEQITNKFEERFLKDNQNRITVERVRKDKEEAERKKIETERKAREERARYEAEQERLRLQAAKEKREKEEAERKRAEEARRYEEKLERERREKEERERRWAEEQKRERERMGREMKEQRERERRESEERERRWAE</sequence>
<evidence type="ECO:0000259" key="6">
    <source>
        <dbReference type="PROSITE" id="PS51715"/>
    </source>
</evidence>
<dbReference type="AlphaFoldDB" id="A0AAN4ZM77"/>
<dbReference type="EMBL" id="BTRK01000003">
    <property type="protein sequence ID" value="GMR40180.1"/>
    <property type="molecule type" value="Genomic_DNA"/>
</dbReference>
<dbReference type="InterPro" id="IPR015894">
    <property type="entry name" value="Guanylate-bd_N"/>
</dbReference>
<evidence type="ECO:0000313" key="8">
    <source>
        <dbReference type="Proteomes" id="UP001328107"/>
    </source>
</evidence>
<dbReference type="GO" id="GO:0003924">
    <property type="term" value="F:GTPase activity"/>
    <property type="evidence" value="ECO:0007669"/>
    <property type="project" value="InterPro"/>
</dbReference>
<name>A0AAN4ZM77_9BILA</name>
<keyword evidence="8" id="KW-1185">Reference proteome</keyword>
<gene>
    <name evidence="7" type="ORF">PMAYCL1PPCAC_10375</name>
</gene>
<dbReference type="PANTHER" id="PTHR10751">
    <property type="entry name" value="GUANYLATE BINDING PROTEIN"/>
    <property type="match status" value="1"/>
</dbReference>
<organism evidence="7 8">
    <name type="scientific">Pristionchus mayeri</name>
    <dbReference type="NCBI Taxonomy" id="1317129"/>
    <lineage>
        <taxon>Eukaryota</taxon>
        <taxon>Metazoa</taxon>
        <taxon>Ecdysozoa</taxon>
        <taxon>Nematoda</taxon>
        <taxon>Chromadorea</taxon>
        <taxon>Rhabditida</taxon>
        <taxon>Rhabditina</taxon>
        <taxon>Diplogasteromorpha</taxon>
        <taxon>Diplogasteroidea</taxon>
        <taxon>Neodiplogasteridae</taxon>
        <taxon>Pristionchus</taxon>
    </lineage>
</organism>
<reference evidence="8" key="1">
    <citation type="submission" date="2022-10" db="EMBL/GenBank/DDBJ databases">
        <title>Genome assembly of Pristionchus species.</title>
        <authorList>
            <person name="Yoshida K."/>
            <person name="Sommer R.J."/>
        </authorList>
    </citation>
    <scope>NUCLEOTIDE SEQUENCE [LARGE SCALE GENOMIC DNA]</scope>
    <source>
        <strain evidence="8">RS5460</strain>
    </source>
</reference>
<keyword evidence="2" id="KW-0378">Hydrolase</keyword>
<evidence type="ECO:0000256" key="4">
    <source>
        <dbReference type="PROSITE-ProRule" id="PRU01052"/>
    </source>
</evidence>
<evidence type="ECO:0000256" key="5">
    <source>
        <dbReference type="SAM" id="MobiDB-lite"/>
    </source>
</evidence>
<dbReference type="InterPro" id="IPR030386">
    <property type="entry name" value="G_GB1_RHD3_dom"/>
</dbReference>
<keyword evidence="3" id="KW-0342">GTP-binding</keyword>
<evidence type="ECO:0000313" key="7">
    <source>
        <dbReference type="EMBL" id="GMR40180.1"/>
    </source>
</evidence>
<dbReference type="PROSITE" id="PS51715">
    <property type="entry name" value="G_GB1_RHD3"/>
    <property type="match status" value="1"/>
</dbReference>
<dbReference type="InterPro" id="IPR036543">
    <property type="entry name" value="Guanylate-bd_C_sf"/>
</dbReference>
<accession>A0AAN4ZM77</accession>
<dbReference type="SUPFAM" id="SSF48340">
    <property type="entry name" value="Interferon-induced guanylate-binding protein 1 (GBP1), C-terminal domain"/>
    <property type="match status" value="1"/>
</dbReference>
<dbReference type="Gene3D" id="3.40.50.300">
    <property type="entry name" value="P-loop containing nucleotide triphosphate hydrolases"/>
    <property type="match status" value="1"/>
</dbReference>
<dbReference type="Pfam" id="PF02263">
    <property type="entry name" value="GBP"/>
    <property type="match status" value="1"/>
</dbReference>
<feature type="domain" description="GB1/RHD3-type G" evidence="6">
    <location>
        <begin position="53"/>
        <end position="296"/>
    </location>
</feature>
<evidence type="ECO:0000256" key="3">
    <source>
        <dbReference type="ARBA" id="ARBA00023134"/>
    </source>
</evidence>
<comment type="caution">
    <text evidence="7">The sequence shown here is derived from an EMBL/GenBank/DDBJ whole genome shotgun (WGS) entry which is preliminary data.</text>
</comment>